<dbReference type="Proteomes" id="UP000287401">
    <property type="component" value="Unassembled WGS sequence"/>
</dbReference>
<organism evidence="1 2">
    <name type="scientific">Sphingobium yanoikuyae</name>
    <name type="common">Sphingomonas yanoikuyae</name>
    <dbReference type="NCBI Taxonomy" id="13690"/>
    <lineage>
        <taxon>Bacteria</taxon>
        <taxon>Pseudomonadati</taxon>
        <taxon>Pseudomonadota</taxon>
        <taxon>Alphaproteobacteria</taxon>
        <taxon>Sphingomonadales</taxon>
        <taxon>Sphingomonadaceae</taxon>
        <taxon>Sphingobium</taxon>
    </lineage>
</organism>
<evidence type="ECO:0000313" key="2">
    <source>
        <dbReference type="Proteomes" id="UP000287401"/>
    </source>
</evidence>
<name>A0A430BWS7_SPHYA</name>
<dbReference type="AlphaFoldDB" id="A0A430BWS7"/>
<reference evidence="1 2" key="1">
    <citation type="submission" date="2018-07" db="EMBL/GenBank/DDBJ databases">
        <title>Genomic and Epidemiologic Investigation of an Indolent Hospital Outbreak.</title>
        <authorList>
            <person name="Johnson R.C."/>
            <person name="Deming C."/>
            <person name="Conlan S."/>
            <person name="Zellmer C.J."/>
            <person name="Michelin A.V."/>
            <person name="Lee-Lin S."/>
            <person name="Thomas P.J."/>
            <person name="Park M."/>
            <person name="Weingarten R.A."/>
            <person name="Less J."/>
            <person name="Dekker J.P."/>
            <person name="Frank K.M."/>
            <person name="Musser K.A."/>
            <person name="Mcquiston J.R."/>
            <person name="Henderson D.K."/>
            <person name="Lau A.F."/>
            <person name="Palmore T.N."/>
            <person name="Segre J.A."/>
        </authorList>
    </citation>
    <scope>NUCLEOTIDE SEQUENCE [LARGE SCALE GENOMIC DNA]</scope>
    <source>
        <strain evidence="1 2">SK-NIH.Env6_1116</strain>
    </source>
</reference>
<accession>A0A430BWS7</accession>
<gene>
    <name evidence="1" type="ORF">DAH51_10225</name>
</gene>
<evidence type="ECO:0000313" key="1">
    <source>
        <dbReference type="EMBL" id="RSU57179.1"/>
    </source>
</evidence>
<dbReference type="RefSeq" id="WP_125998183.1">
    <property type="nucleotide sequence ID" value="NZ_QRAL01000009.1"/>
</dbReference>
<comment type="caution">
    <text evidence="1">The sequence shown here is derived from an EMBL/GenBank/DDBJ whole genome shotgun (WGS) entry which is preliminary data.</text>
</comment>
<proteinExistence type="predicted"/>
<protein>
    <submittedName>
        <fullName evidence="1">Uncharacterized protein</fullName>
    </submittedName>
</protein>
<dbReference type="EMBL" id="QRAL01000009">
    <property type="protein sequence ID" value="RSU57179.1"/>
    <property type="molecule type" value="Genomic_DNA"/>
</dbReference>
<sequence>MLFGFALATVAASVAAPVDDVAAALGAMKVAPSAGRRDLYAALINGLKSDGVWNRLDWLLISAAHDEQAGRINLKAPSKMAIASGGLTFTADRGFSGDGTSASLDLGERQGAPSQYARQDSCSAGVWCNQQGAASGQFGHFAQAASTHRTSILAHSGGNDVIRAADATADVLRAGTTRVGHRAFARSGPANKLGFFNGAQVSTAATPSTGLSSLNMVLLRWNTGSFSPDRIAAAWTGDGSITGAKAAAIHDRLNTFLTAIGAA</sequence>